<keyword evidence="4 7" id="KW-0812">Transmembrane</keyword>
<sequence>MEVLMIELIYFLIFLSFLMYFFFFRRAELPQVGKVFLMFNIKLLPFVLAIIILTSIIRYYIPQDAIVRYLGASSHFHTDVFLGAFLGCFFEGPSIIAFVIGAILMQQGASAGAITSFISSFSMIGLIAIPLEIKELGVKFTLTRFFVTFLFSLLFGIAVQFFISI</sequence>
<feature type="transmembrane region" description="Helical" evidence="7">
    <location>
        <begin position="111"/>
        <end position="131"/>
    </location>
</feature>
<evidence type="ECO:0000256" key="2">
    <source>
        <dbReference type="ARBA" id="ARBA00006386"/>
    </source>
</evidence>
<comment type="subcellular location">
    <subcellularLocation>
        <location evidence="1">Cell membrane</location>
        <topology evidence="1">Multi-pass membrane protein</topology>
    </subcellularLocation>
</comment>
<feature type="transmembrane region" description="Helical" evidence="7">
    <location>
        <begin position="6"/>
        <end position="23"/>
    </location>
</feature>
<accession>A0A2U1TLL8</accession>
<feature type="transmembrane region" description="Helical" evidence="7">
    <location>
        <begin position="35"/>
        <end position="61"/>
    </location>
</feature>
<reference evidence="8 9" key="1">
    <citation type="submission" date="2018-04" db="EMBL/GenBank/DDBJ databases">
        <title>Brenneria corticis sp.nov.</title>
        <authorList>
            <person name="Li Y."/>
        </authorList>
    </citation>
    <scope>NUCLEOTIDE SEQUENCE [LARGE SCALE GENOMIC DNA]</scope>
    <source>
        <strain evidence="8 9">CFCC 11842</strain>
    </source>
</reference>
<dbReference type="GO" id="GO:0005886">
    <property type="term" value="C:plasma membrane"/>
    <property type="evidence" value="ECO:0007669"/>
    <property type="project" value="UniProtKB-SubCell"/>
</dbReference>
<dbReference type="Pfam" id="PF03773">
    <property type="entry name" value="ArsP_1"/>
    <property type="match status" value="1"/>
</dbReference>
<keyword evidence="5 7" id="KW-1133">Transmembrane helix</keyword>
<keyword evidence="3" id="KW-1003">Cell membrane</keyword>
<protein>
    <recommendedName>
        <fullName evidence="10">Permease</fullName>
    </recommendedName>
</protein>
<evidence type="ECO:0000256" key="7">
    <source>
        <dbReference type="SAM" id="Phobius"/>
    </source>
</evidence>
<name>A0A2U1TLL8_9GAMM</name>
<dbReference type="InterPro" id="IPR005524">
    <property type="entry name" value="DUF318"/>
</dbReference>
<evidence type="ECO:0008006" key="10">
    <source>
        <dbReference type="Google" id="ProtNLM"/>
    </source>
</evidence>
<organism evidence="8 9">
    <name type="scientific">Brenneria corticis</name>
    <dbReference type="NCBI Taxonomy" id="2173106"/>
    <lineage>
        <taxon>Bacteria</taxon>
        <taxon>Pseudomonadati</taxon>
        <taxon>Pseudomonadota</taxon>
        <taxon>Gammaproteobacteria</taxon>
        <taxon>Enterobacterales</taxon>
        <taxon>Pectobacteriaceae</taxon>
        <taxon>Brenneria</taxon>
    </lineage>
</organism>
<evidence type="ECO:0000313" key="8">
    <source>
        <dbReference type="EMBL" id="PWC10259.1"/>
    </source>
</evidence>
<evidence type="ECO:0000313" key="9">
    <source>
        <dbReference type="Proteomes" id="UP000296159"/>
    </source>
</evidence>
<evidence type="ECO:0000256" key="4">
    <source>
        <dbReference type="ARBA" id="ARBA00022692"/>
    </source>
</evidence>
<comment type="caution">
    <text evidence="8">The sequence shown here is derived from an EMBL/GenBank/DDBJ whole genome shotgun (WGS) entry which is preliminary data.</text>
</comment>
<dbReference type="EMBL" id="QDKH01000039">
    <property type="protein sequence ID" value="PWC10259.1"/>
    <property type="molecule type" value="Genomic_DNA"/>
</dbReference>
<proteinExistence type="inferred from homology"/>
<evidence type="ECO:0000256" key="5">
    <source>
        <dbReference type="ARBA" id="ARBA00022989"/>
    </source>
</evidence>
<evidence type="ECO:0000256" key="3">
    <source>
        <dbReference type="ARBA" id="ARBA00022475"/>
    </source>
</evidence>
<dbReference type="Proteomes" id="UP000296159">
    <property type="component" value="Unassembled WGS sequence"/>
</dbReference>
<gene>
    <name evidence="8" type="ORF">DDT56_22210</name>
</gene>
<feature type="transmembrane region" description="Helical" evidence="7">
    <location>
        <begin position="143"/>
        <end position="163"/>
    </location>
</feature>
<evidence type="ECO:0000256" key="1">
    <source>
        <dbReference type="ARBA" id="ARBA00004651"/>
    </source>
</evidence>
<evidence type="ECO:0000256" key="6">
    <source>
        <dbReference type="ARBA" id="ARBA00023136"/>
    </source>
</evidence>
<feature type="transmembrane region" description="Helical" evidence="7">
    <location>
        <begin position="81"/>
        <end position="104"/>
    </location>
</feature>
<keyword evidence="6 7" id="KW-0472">Membrane</keyword>
<dbReference type="AlphaFoldDB" id="A0A2U1TLL8"/>
<keyword evidence="9" id="KW-1185">Reference proteome</keyword>
<comment type="similarity">
    <text evidence="2">Belongs to the UPF0718 family.</text>
</comment>